<reference evidence="1" key="1">
    <citation type="submission" date="2021-02" db="EMBL/GenBank/DDBJ databases">
        <title>Genome-Resolved Metagenomics of a Microbial Community Performing Photosynthetic Biological Nutrient Removal.</title>
        <authorList>
            <person name="Mcdaniel E.A."/>
        </authorList>
    </citation>
    <scope>NUCLEOTIDE SEQUENCE</scope>
    <source>
        <strain evidence="1">UWPOB_OBS1</strain>
    </source>
</reference>
<dbReference type="EMBL" id="JAFLCK010000055">
    <property type="protein sequence ID" value="MBN8662816.1"/>
    <property type="molecule type" value="Genomic_DNA"/>
</dbReference>
<comment type="caution">
    <text evidence="1">The sequence shown here is derived from an EMBL/GenBank/DDBJ whole genome shotgun (WGS) entry which is preliminary data.</text>
</comment>
<dbReference type="Proteomes" id="UP000664277">
    <property type="component" value="Unassembled WGS sequence"/>
</dbReference>
<evidence type="ECO:0000313" key="2">
    <source>
        <dbReference type="Proteomes" id="UP000664277"/>
    </source>
</evidence>
<proteinExistence type="predicted"/>
<dbReference type="AlphaFoldDB" id="A0A8J7PFW7"/>
<protein>
    <submittedName>
        <fullName evidence="1">Uncharacterized protein</fullName>
    </submittedName>
</protein>
<accession>A0A8J7PFW7</accession>
<organism evidence="1 2">
    <name type="scientific">Candidatus Obscuribacter phosphatis</name>
    <dbReference type="NCBI Taxonomy" id="1906157"/>
    <lineage>
        <taxon>Bacteria</taxon>
        <taxon>Bacillati</taxon>
        <taxon>Candidatus Melainabacteria</taxon>
        <taxon>Candidatus Obscuribacterales</taxon>
        <taxon>Candidatus Obscuribacteraceae</taxon>
        <taxon>Candidatus Obscuribacter</taxon>
    </lineage>
</organism>
<evidence type="ECO:0000313" key="1">
    <source>
        <dbReference type="EMBL" id="MBN8662816.1"/>
    </source>
</evidence>
<gene>
    <name evidence="1" type="ORF">J0M35_20780</name>
</gene>
<name>A0A8J7PFW7_9BACT</name>
<sequence>MFKLSPLRLFGIIVALGLGLFLMLTLQLTYGVHFFFVKPEKFEASTWLLLRKEHSPRLECMAKDLVSSQELTGMTFKAVVQKLGSPDSTRYVDQFEKGVPNPDPKELDSLVYYLQSPYRQLIIWFAPSGVASKTIMVYTAGL</sequence>